<evidence type="ECO:0000313" key="2">
    <source>
        <dbReference type="EMBL" id="HJH11300.1"/>
    </source>
</evidence>
<evidence type="ECO:0000256" key="1">
    <source>
        <dbReference type="SAM" id="Phobius"/>
    </source>
</evidence>
<gene>
    <name evidence="2" type="ORF">K8V30_06380</name>
</gene>
<reference evidence="2" key="1">
    <citation type="journal article" date="2021" name="PeerJ">
        <title>Extensive microbial diversity within the chicken gut microbiome revealed by metagenomics and culture.</title>
        <authorList>
            <person name="Gilroy R."/>
            <person name="Ravi A."/>
            <person name="Getino M."/>
            <person name="Pursley I."/>
            <person name="Horton D.L."/>
            <person name="Alikhan N.F."/>
            <person name="Baker D."/>
            <person name="Gharbi K."/>
            <person name="Hall N."/>
            <person name="Watson M."/>
            <person name="Adriaenssens E.M."/>
            <person name="Foster-Nyarko E."/>
            <person name="Jarju S."/>
            <person name="Secka A."/>
            <person name="Antonio M."/>
            <person name="Oren A."/>
            <person name="Chaudhuri R.R."/>
            <person name="La Ragione R."/>
            <person name="Hildebrand F."/>
            <person name="Pallen M.J."/>
        </authorList>
    </citation>
    <scope>NUCLEOTIDE SEQUENCE</scope>
    <source>
        <strain evidence="2">CHK160-4876</strain>
    </source>
</reference>
<feature type="transmembrane region" description="Helical" evidence="1">
    <location>
        <begin position="32"/>
        <end position="51"/>
    </location>
</feature>
<protein>
    <submittedName>
        <fullName evidence="2">Uncharacterized protein</fullName>
    </submittedName>
</protein>
<name>A0A921T4S3_9BACL</name>
<dbReference type="AlphaFoldDB" id="A0A921T4S3"/>
<dbReference type="Proteomes" id="UP000700212">
    <property type="component" value="Unassembled WGS sequence"/>
</dbReference>
<evidence type="ECO:0000313" key="3">
    <source>
        <dbReference type="Proteomes" id="UP000700212"/>
    </source>
</evidence>
<keyword evidence="1" id="KW-1133">Transmembrane helix</keyword>
<comment type="caution">
    <text evidence="2">The sequence shown here is derived from an EMBL/GenBank/DDBJ whole genome shotgun (WGS) entry which is preliminary data.</text>
</comment>
<organism evidence="2 3">
    <name type="scientific">Metalysinibacillus jejuensis</name>
    <dbReference type="NCBI Taxonomy" id="914327"/>
    <lineage>
        <taxon>Bacteria</taxon>
        <taxon>Bacillati</taxon>
        <taxon>Bacillota</taxon>
        <taxon>Bacilli</taxon>
        <taxon>Bacillales</taxon>
        <taxon>Caryophanaceae</taxon>
        <taxon>Metalysinibacillus</taxon>
    </lineage>
</organism>
<feature type="transmembrane region" description="Helical" evidence="1">
    <location>
        <begin position="71"/>
        <end position="104"/>
    </location>
</feature>
<keyword evidence="1" id="KW-0472">Membrane</keyword>
<proteinExistence type="predicted"/>
<feature type="transmembrane region" description="Helical" evidence="1">
    <location>
        <begin position="116"/>
        <end position="139"/>
    </location>
</feature>
<feature type="transmembrane region" description="Helical" evidence="1">
    <location>
        <begin position="159"/>
        <end position="182"/>
    </location>
</feature>
<feature type="transmembrane region" description="Helical" evidence="1">
    <location>
        <begin position="194"/>
        <end position="215"/>
    </location>
</feature>
<accession>A0A921T4S3</accession>
<reference evidence="2" key="2">
    <citation type="submission" date="2021-09" db="EMBL/GenBank/DDBJ databases">
        <authorList>
            <person name="Gilroy R."/>
        </authorList>
    </citation>
    <scope>NUCLEOTIDE SEQUENCE</scope>
    <source>
        <strain evidence="2">CHK160-4876</strain>
    </source>
</reference>
<dbReference type="EMBL" id="DYTV01000085">
    <property type="protein sequence ID" value="HJH11300.1"/>
    <property type="molecule type" value="Genomic_DNA"/>
</dbReference>
<keyword evidence="1" id="KW-0812">Transmembrane</keyword>
<sequence length="226" mass="25579">MFYDYAFFKSLFHPSTLTNALAKEAEIRGYKLRVGIVLFFTLLIFALQNLWGMGTAGLSYLFATNETSAYFVARVISFVLAIIWAILFFVFHYYLIAFVLATFTELPKPWVRHVQLFVVAIFMVEKAMLLAVFYAVGFTTNLNFFSLAPLIAKVTSEPIILFTVNQLSVFSVLAIIVQYAFLKRWMEASAHKGLLAKIIAIHVVLAIIIGLLSSMPLQQWIVRGLV</sequence>